<sequence length="230" mass="25256">MAIWKRKKKETEKDTAGSEIQREGIEEDNPTLTDPVAGSATPEEVALKETGIEEPSEAEVMQKEENADLSVMKSEGVEESDYTLAVPVAGSTTSEEVTLEETGIEDLPEIPFLPREDLKNGVILRDKQISGKFGKVFWGLISIFVLPPALMFAFGILIIVFMLIFPILAVILVTSVPVIFVTLSVLIIAFPVVFPLLVLFLLITGKGRLLVASEGRWIGIEMFGKSYSLK</sequence>
<keyword evidence="2" id="KW-0812">Transmembrane</keyword>
<feature type="transmembrane region" description="Helical" evidence="2">
    <location>
        <begin position="140"/>
        <end position="173"/>
    </location>
</feature>
<dbReference type="KEGG" id="kst:KSMBR1_0939"/>
<keyword evidence="4" id="KW-1185">Reference proteome</keyword>
<feature type="transmembrane region" description="Helical" evidence="2">
    <location>
        <begin position="179"/>
        <end position="203"/>
    </location>
</feature>
<protein>
    <submittedName>
        <fullName evidence="3">Uncharacterized protein</fullName>
    </submittedName>
</protein>
<keyword evidence="2" id="KW-0472">Membrane</keyword>
<dbReference type="RefSeq" id="WP_099324285.1">
    <property type="nucleotide sequence ID" value="NZ_LT934425.1"/>
</dbReference>
<evidence type="ECO:0000256" key="1">
    <source>
        <dbReference type="SAM" id="MobiDB-lite"/>
    </source>
</evidence>
<gene>
    <name evidence="3" type="ORF">KSMBR1_0939</name>
</gene>
<accession>A0A2C9CCN7</accession>
<proteinExistence type="predicted"/>
<evidence type="ECO:0000256" key="2">
    <source>
        <dbReference type="SAM" id="Phobius"/>
    </source>
</evidence>
<keyword evidence="2" id="KW-1133">Transmembrane helix</keyword>
<feature type="compositionally biased region" description="Basic and acidic residues" evidence="1">
    <location>
        <begin position="9"/>
        <end position="24"/>
    </location>
</feature>
<dbReference type="OrthoDB" id="283751at2"/>
<dbReference type="AlphaFoldDB" id="A0A2C9CCN7"/>
<reference evidence="4" key="1">
    <citation type="submission" date="2017-10" db="EMBL/GenBank/DDBJ databases">
        <authorList>
            <person name="Frank J."/>
        </authorList>
    </citation>
    <scope>NUCLEOTIDE SEQUENCE [LARGE SCALE GENOMIC DNA]</scope>
</reference>
<dbReference type="Proteomes" id="UP000221734">
    <property type="component" value="Chromosome Kuenenia_stuttgartiensis_MBR1"/>
</dbReference>
<dbReference type="EMBL" id="LT934425">
    <property type="protein sequence ID" value="SOH03450.1"/>
    <property type="molecule type" value="Genomic_DNA"/>
</dbReference>
<feature type="region of interest" description="Disordered" evidence="1">
    <location>
        <begin position="1"/>
        <end position="43"/>
    </location>
</feature>
<name>A0A2C9CCN7_KUEST</name>
<evidence type="ECO:0000313" key="3">
    <source>
        <dbReference type="EMBL" id="SOH03450.1"/>
    </source>
</evidence>
<evidence type="ECO:0000313" key="4">
    <source>
        <dbReference type="Proteomes" id="UP000221734"/>
    </source>
</evidence>
<organism evidence="3 4">
    <name type="scientific">Kuenenia stuttgartiensis</name>
    <dbReference type="NCBI Taxonomy" id="174633"/>
    <lineage>
        <taxon>Bacteria</taxon>
        <taxon>Pseudomonadati</taxon>
        <taxon>Planctomycetota</taxon>
        <taxon>Candidatus Brocadiia</taxon>
        <taxon>Candidatus Brocadiales</taxon>
        <taxon>Candidatus Brocadiaceae</taxon>
        <taxon>Candidatus Kuenenia</taxon>
    </lineage>
</organism>